<dbReference type="EMBL" id="CP081303">
    <property type="protein sequence ID" value="QZE13620.1"/>
    <property type="molecule type" value="Genomic_DNA"/>
</dbReference>
<accession>A0AC61NHA2</accession>
<protein>
    <submittedName>
        <fullName evidence="1">Dipeptidyl peptidase 3</fullName>
    </submittedName>
</protein>
<gene>
    <name evidence="1" type="ORF">K4L44_13720</name>
</gene>
<proteinExistence type="predicted"/>
<keyword evidence="2" id="KW-1185">Reference proteome</keyword>
<reference evidence="1" key="1">
    <citation type="submission" date="2021-08" db="EMBL/GenBank/DDBJ databases">
        <title>Novel anaerobic bacterium isolated from sea squirt in East Sea, Republic of Korea.</title>
        <authorList>
            <person name="Nguyen T.H."/>
            <person name="Li Z."/>
            <person name="Lee Y.-J."/>
            <person name="Ko J."/>
            <person name="Kim S.-G."/>
        </authorList>
    </citation>
    <scope>NUCLEOTIDE SEQUENCE</scope>
    <source>
        <strain evidence="1">KCTC 25031</strain>
    </source>
</reference>
<evidence type="ECO:0000313" key="2">
    <source>
        <dbReference type="Proteomes" id="UP000826212"/>
    </source>
</evidence>
<sequence>METTDNFKYYIEKFADTKILRYKLENFNQLDLQQKTYIYFLSQAALCGRDILWDQNGSENLLLRSILEKIYKSGQKEHVSNVLWERFTTFVKRIWFANGIHHHYSMDKFTTHITQEEWNSLCVGANIDLNQKEKVLLNNLLFDTTYKAKRVSLDSSVDLIKTSANNYYHHVSQKEAETFYSEIADKEEREQPSRGLNSRLTKDENGTIQEEVWRLNGKYGEAIQNIIYWLDKAKNVCENQQQEKCISLLIDYYKTGDLHLFDLYNIEWVKELSGEVDFINGFIEVYGDALGMKASWESVVQYTDHEATKRTQIISNNAQWFEDNSPTEAKHKKAEVNGVSAKVIHVAMLGGDCYPATPIGINLPNAEWIRESYGSKSVTIENITSAYDKASKGSGFLNEFAYSEEEIANAERYGYLGSNLHTDLHECLGHGSGKMLDGVPVDSLKNYHSTLEEARADLFALYYIMDPKLVSLGLIPSIEVGKTEYDGYIRNGLLTQLVRIELGKDIEESHMRNRQLIAKWAYEKGKDLNIITRKTKEGKTYFVIQDYDALRELFGTLLKEVQRIKSEGDYEAGKELVECYGVKIDSELHQEVLERYKKLNIPPYSGFLNPKLTAVEEKGEIVDISIDYTENFAEQMLRYSADYGYLV</sequence>
<evidence type="ECO:0000313" key="1">
    <source>
        <dbReference type="EMBL" id="QZE13620.1"/>
    </source>
</evidence>
<organism evidence="1 2">
    <name type="scientific">Halosquirtibacter laminarini</name>
    <dbReference type="NCBI Taxonomy" id="3374600"/>
    <lineage>
        <taxon>Bacteria</taxon>
        <taxon>Pseudomonadati</taxon>
        <taxon>Bacteroidota</taxon>
        <taxon>Bacteroidia</taxon>
        <taxon>Marinilabiliales</taxon>
        <taxon>Prolixibacteraceae</taxon>
        <taxon>Halosquirtibacter</taxon>
    </lineage>
</organism>
<name>A0AC61NHA2_9BACT</name>
<dbReference type="Proteomes" id="UP000826212">
    <property type="component" value="Chromosome"/>
</dbReference>